<dbReference type="GO" id="GO:0009424">
    <property type="term" value="C:bacterial-type flagellum hook"/>
    <property type="evidence" value="ECO:0007669"/>
    <property type="project" value="TreeGrafter"/>
</dbReference>
<dbReference type="InterPro" id="IPR020013">
    <property type="entry name" value="Flagellar_FlgE/F/G"/>
</dbReference>
<dbReference type="Pfam" id="PF00460">
    <property type="entry name" value="Flg_bb_rod"/>
    <property type="match status" value="1"/>
</dbReference>
<dbReference type="InterPro" id="IPR037058">
    <property type="entry name" value="Falgellar_hook_FlgE_sf"/>
</dbReference>
<proteinExistence type="inferred from homology"/>
<comment type="function">
    <text evidence="5">A flexible structure which links the flagellar filament to the drive apparatus in the basal body.</text>
</comment>
<dbReference type="InterPro" id="IPR037925">
    <property type="entry name" value="FlgE/F/G-like"/>
</dbReference>
<reference evidence="10 11" key="1">
    <citation type="submission" date="2016-10" db="EMBL/GenBank/DDBJ databases">
        <authorList>
            <person name="de Groot N.N."/>
        </authorList>
    </citation>
    <scope>NUCLEOTIDE SEQUENCE [LARGE SCALE GENOMIC DNA]</scope>
    <source>
        <strain evidence="10 11">Z108</strain>
    </source>
</reference>
<dbReference type="Pfam" id="PF06429">
    <property type="entry name" value="Flg_bbr_C"/>
    <property type="match status" value="1"/>
</dbReference>
<dbReference type="OrthoDB" id="9804559at2"/>
<dbReference type="PROSITE" id="PS00588">
    <property type="entry name" value="FLAGELLA_BB_ROD"/>
    <property type="match status" value="1"/>
</dbReference>
<accession>A0A1I3I8M1</accession>
<evidence type="ECO:0000259" key="8">
    <source>
        <dbReference type="Pfam" id="PF07559"/>
    </source>
</evidence>
<dbReference type="PANTHER" id="PTHR30435">
    <property type="entry name" value="FLAGELLAR PROTEIN"/>
    <property type="match status" value="1"/>
</dbReference>
<dbReference type="InterPro" id="IPR011491">
    <property type="entry name" value="FlgE_D2"/>
</dbReference>
<name>A0A1I3I8M1_SELRU</name>
<gene>
    <name evidence="10" type="ORF">SAMN04487861_14011</name>
</gene>
<keyword evidence="4 5" id="KW-0975">Bacterial flagellum</keyword>
<comment type="subcellular location">
    <subcellularLocation>
        <location evidence="1 5">Bacterial flagellum basal body</location>
    </subcellularLocation>
</comment>
<dbReference type="InterPro" id="IPR010930">
    <property type="entry name" value="Flg_bb/hook_C_dom"/>
</dbReference>
<evidence type="ECO:0000256" key="3">
    <source>
        <dbReference type="ARBA" id="ARBA00019015"/>
    </source>
</evidence>
<evidence type="ECO:0000259" key="7">
    <source>
        <dbReference type="Pfam" id="PF06429"/>
    </source>
</evidence>
<evidence type="ECO:0000259" key="9">
    <source>
        <dbReference type="Pfam" id="PF22692"/>
    </source>
</evidence>
<evidence type="ECO:0000313" key="10">
    <source>
        <dbReference type="EMBL" id="SFI44187.1"/>
    </source>
</evidence>
<keyword evidence="10" id="KW-0282">Flagellum</keyword>
<feature type="domain" description="Flagellar basal body rod protein N-terminal" evidence="6">
    <location>
        <begin position="5"/>
        <end position="35"/>
    </location>
</feature>
<dbReference type="SUPFAM" id="SSF117143">
    <property type="entry name" value="Flagellar hook protein flgE"/>
    <property type="match status" value="1"/>
</dbReference>
<feature type="domain" description="Flagellar basal-body/hook protein C-terminal" evidence="7">
    <location>
        <begin position="566"/>
        <end position="610"/>
    </location>
</feature>
<dbReference type="Gene3D" id="2.60.98.20">
    <property type="entry name" value="Flagellar hook protein FlgE"/>
    <property type="match status" value="1"/>
</dbReference>
<dbReference type="RefSeq" id="WP_075445820.1">
    <property type="nucleotide sequence ID" value="NZ_FOQK01000040.1"/>
</dbReference>
<keyword evidence="10" id="KW-0969">Cilium</keyword>
<dbReference type="InterPro" id="IPR053967">
    <property type="entry name" value="LlgE_F_G-like_D1"/>
</dbReference>
<dbReference type="InterPro" id="IPR001444">
    <property type="entry name" value="Flag_bb_rod_N"/>
</dbReference>
<evidence type="ECO:0000256" key="1">
    <source>
        <dbReference type="ARBA" id="ARBA00004117"/>
    </source>
</evidence>
<dbReference type="GO" id="GO:0009425">
    <property type="term" value="C:bacterial-type flagellum basal body"/>
    <property type="evidence" value="ECO:0007669"/>
    <property type="project" value="UniProtKB-SubCell"/>
</dbReference>
<dbReference type="Pfam" id="PF22692">
    <property type="entry name" value="LlgE_F_G_D1"/>
    <property type="match status" value="1"/>
</dbReference>
<dbReference type="GO" id="GO:0005829">
    <property type="term" value="C:cytosol"/>
    <property type="evidence" value="ECO:0007669"/>
    <property type="project" value="TreeGrafter"/>
</dbReference>
<organism evidence="10 11">
    <name type="scientific">Selenomonas ruminantium</name>
    <dbReference type="NCBI Taxonomy" id="971"/>
    <lineage>
        <taxon>Bacteria</taxon>
        <taxon>Bacillati</taxon>
        <taxon>Bacillota</taxon>
        <taxon>Negativicutes</taxon>
        <taxon>Selenomonadales</taxon>
        <taxon>Selenomonadaceae</taxon>
        <taxon>Selenomonas</taxon>
    </lineage>
</organism>
<evidence type="ECO:0000256" key="5">
    <source>
        <dbReference type="RuleBase" id="RU362116"/>
    </source>
</evidence>
<protein>
    <recommendedName>
        <fullName evidence="3 5">Flagellar hook protein FlgE</fullName>
    </recommendedName>
</protein>
<evidence type="ECO:0000313" key="11">
    <source>
        <dbReference type="Proteomes" id="UP000183639"/>
    </source>
</evidence>
<dbReference type="AlphaFoldDB" id="A0A1I3I8M1"/>
<feature type="domain" description="Flagellar hook protein FlgE/F/G-like D1" evidence="9">
    <location>
        <begin position="97"/>
        <end position="155"/>
    </location>
</feature>
<dbReference type="NCBIfam" id="TIGR03506">
    <property type="entry name" value="FlgEFG_subfam"/>
    <property type="match status" value="2"/>
</dbReference>
<evidence type="ECO:0000256" key="2">
    <source>
        <dbReference type="ARBA" id="ARBA00009677"/>
    </source>
</evidence>
<evidence type="ECO:0000256" key="4">
    <source>
        <dbReference type="ARBA" id="ARBA00023143"/>
    </source>
</evidence>
<comment type="similarity">
    <text evidence="2 5">Belongs to the flagella basal body rod proteins family.</text>
</comment>
<dbReference type="Pfam" id="PF07559">
    <property type="entry name" value="FlgE_D2"/>
    <property type="match status" value="1"/>
</dbReference>
<keyword evidence="10" id="KW-0966">Cell projection</keyword>
<feature type="domain" description="Flagellar hook protein FlgE D2" evidence="8">
    <location>
        <begin position="375"/>
        <end position="488"/>
    </location>
</feature>
<evidence type="ECO:0000259" key="6">
    <source>
        <dbReference type="Pfam" id="PF00460"/>
    </source>
</evidence>
<dbReference type="PANTHER" id="PTHR30435:SF1">
    <property type="entry name" value="FLAGELLAR HOOK PROTEIN FLGE"/>
    <property type="match status" value="1"/>
</dbReference>
<dbReference type="GO" id="GO:0071978">
    <property type="term" value="P:bacterial-type flagellum-dependent swarming motility"/>
    <property type="evidence" value="ECO:0007669"/>
    <property type="project" value="TreeGrafter"/>
</dbReference>
<dbReference type="Proteomes" id="UP000183639">
    <property type="component" value="Unassembled WGS sequence"/>
</dbReference>
<dbReference type="EMBL" id="FOQK01000040">
    <property type="protein sequence ID" value="SFI44187.1"/>
    <property type="molecule type" value="Genomic_DNA"/>
</dbReference>
<sequence>MMRSLYTGLSGVKNHQSGMDVVGNNIANVNTVGFKSSRTTFADMLSQKMQDASNGNGNTGSTNPKQVGLGMNIASIDLLFKDGAPMVTGKNTDLCLSGDGLFVVRGGNQTYYTRDGAFEFDAAGNFVLPGSGHFVQGWMANNGVIDTTGGIRDITVSLGKSLVNATDLVTYVDNLDANVPTITGITVDTDELMSVRLGGKELHIWNIPADGNTWVFQNDVPLGATTATIKAGDGSTATVKITPAATFEISKGTDVDFRTMDVLTQGSVTTQYPLTLKIAGQQYTAISMDKDMDTTKTWQVKKDGATIGSNTITITDGTEDITFTLNSALTESIGKLQVTTATASESKPVTLTFSDGTTVVKTDGTYNVGKSLPVVTNTTVYDSSGEKHTIPLYFIREDDTTSDGKWLVSLTPDTSVTKGQTVTSDITDANGNKLSLSFPVAELLFDAAGNLTTDSSGDTTGILNLAGQNITVDFNKVTQYPSETTVYSKGNGGADGTLKEVRIDSNGVITGIYTNGVRRPEAQVALAHFSNSAGLLKTGTSLYQQSGNSGVPLTIKAGEYGTVLTPGALEMSNANVADEFASMIITQRGLQSNAKIITVGDEMVETAVNMKR</sequence>
<dbReference type="InterPro" id="IPR019776">
    <property type="entry name" value="Flagellar_basal_body_rod_CS"/>
</dbReference>